<keyword evidence="7 13" id="KW-0378">Hydrolase</keyword>
<comment type="cofactor">
    <cofactor evidence="12">
        <name>Zn(2+)</name>
        <dbReference type="ChEBI" id="CHEBI:29105"/>
    </cofactor>
    <text evidence="12">Binds 1 zinc ion per subunit.</text>
</comment>
<reference evidence="15" key="1">
    <citation type="submission" date="2020-05" db="EMBL/GenBank/DDBJ databases">
        <title>Mycena genomes resolve the evolution of fungal bioluminescence.</title>
        <authorList>
            <person name="Tsai I.J."/>
        </authorList>
    </citation>
    <scope>NUCLEOTIDE SEQUENCE</scope>
    <source>
        <strain evidence="15">110903Hualien_Pintung</strain>
    </source>
</reference>
<feature type="binding site" evidence="12">
    <location>
        <position position="388"/>
    </location>
    <ligand>
        <name>Zn(2+)</name>
        <dbReference type="ChEBI" id="CHEBI:29105"/>
        <note>catalytic</note>
    </ligand>
</feature>
<feature type="binding site" evidence="12">
    <location>
        <position position="614"/>
    </location>
    <ligand>
        <name>Zn(2+)</name>
        <dbReference type="ChEBI" id="CHEBI:29105"/>
        <note>catalytic</note>
    </ligand>
</feature>
<dbReference type="PRINTS" id="PR00999">
    <property type="entry name" value="FUNGALYSIN"/>
</dbReference>
<keyword evidence="6" id="KW-0732">Signal</keyword>
<evidence type="ECO:0000256" key="6">
    <source>
        <dbReference type="ARBA" id="ARBA00022729"/>
    </source>
</evidence>
<protein>
    <recommendedName>
        <fullName evidence="13">Extracellular metalloproteinase</fullName>
        <ecNumber evidence="13">3.4.24.-</ecNumber>
    </recommendedName>
    <alternativeName>
        <fullName evidence="13">Fungalysin</fullName>
    </alternativeName>
</protein>
<evidence type="ECO:0000256" key="8">
    <source>
        <dbReference type="ARBA" id="ARBA00022833"/>
    </source>
</evidence>
<keyword evidence="4 13" id="KW-0645">Protease</keyword>
<evidence type="ECO:0000256" key="7">
    <source>
        <dbReference type="ARBA" id="ARBA00022801"/>
    </source>
</evidence>
<dbReference type="Pfam" id="PF07504">
    <property type="entry name" value="FTP"/>
    <property type="match status" value="1"/>
</dbReference>
<feature type="binding site" evidence="12">
    <location>
        <position position="610"/>
    </location>
    <ligand>
        <name>Zn(2+)</name>
        <dbReference type="ChEBI" id="CHEBI:29105"/>
        <note>catalytic</note>
    </ligand>
</feature>
<dbReference type="EMBL" id="JACAZE010000021">
    <property type="protein sequence ID" value="KAF7293235.1"/>
    <property type="molecule type" value="Genomic_DNA"/>
</dbReference>
<dbReference type="Pfam" id="PF02128">
    <property type="entry name" value="Peptidase_M36"/>
    <property type="match status" value="1"/>
</dbReference>
<dbReference type="GO" id="GO:0006508">
    <property type="term" value="P:proteolysis"/>
    <property type="evidence" value="ECO:0007669"/>
    <property type="project" value="UniProtKB-KW"/>
</dbReference>
<dbReference type="Proteomes" id="UP000613580">
    <property type="component" value="Unassembled WGS sequence"/>
</dbReference>
<dbReference type="OrthoDB" id="3227768at2759"/>
<dbReference type="PANTHER" id="PTHR33478:SF1">
    <property type="entry name" value="EXTRACELLULAR METALLOPROTEINASE MEP"/>
    <property type="match status" value="1"/>
</dbReference>
<dbReference type="Gene3D" id="3.10.170.10">
    <property type="match status" value="1"/>
</dbReference>
<sequence length="844" mass="93462">MLWDRRRTDDLPPELLLDPNHHLDLLTQRRGPTTTLLFLPLSHMRLFTASLAVAGLASYASGHRVSEPSVRQRKSLGFGPVLKHAVYRASPYQVATNNFKRMAEDTDPFLVAQSFIEDILGNRNDASSYRIRRDSYTDPNTGITHVYVRQLINGFEVADGDMNINVKDGMILSYGNSFYPGSAPGQLTETPLEDDLVHPHQEFCDGIAEEMELRYDAFLQTQGEQVVMGDDAPAPVPDHALRQLTHVHHSNCRHQQLPLTMAAQAPNTLDLDLRSALLQFMVAATPSDHVANDILGNYDAHLSNMVEYVENHFAPSEESTHILVHNVPDTVNPVKAKLAYVQVPTKDDSVRLNLVWKFEVEMQDNWYEAAVSAFPPHRIVSVVDWASDAAVPVPVPTPEKTASYNVFAWGVNDPAEGERSIEKENFDALASPIGWHSLPYANDPSLKGTKLATKEVFRNTTTTWGNNVFAQENWEGQNAYIENYRPDAGAGKSFDYAYSPKVTDKADALEEAQKFINATVAQLFYTNNMIHDLYYRYGFDEISGNFQQYNFGRGGAGNDAVIANAQDGSGYNNANFMTPPDGQNGRMRMYLWNTALPYRDGDFEAGIVIHEYSHGLSTRLTGGPLNSGCLPFGESGGMGEGWGDFLATTIRSNENYSDYAMGSWAANRVQGIRNYPYSLNDTINPSTYKTLDKPGYFGVHAIGEVWAEILWHVSQGLIAKHGFSASLYPPQPLEDGTVPEGDFYRPRSGKKALVPKHGNTLAVQLVMNGMKLQPCRPGFFEARDAIILADQQLTGGENFCTLWKGFAAKGLGPDANVVLRTPWGGGVRTDDFEMPLACGEAAEI</sequence>
<dbReference type="AlphaFoldDB" id="A0A8H6S6S4"/>
<dbReference type="GO" id="GO:0004222">
    <property type="term" value="F:metalloendopeptidase activity"/>
    <property type="evidence" value="ECO:0007669"/>
    <property type="project" value="InterPro"/>
</dbReference>
<feature type="binding site" evidence="12">
    <location>
        <position position="640"/>
    </location>
    <ligand>
        <name>Zn(2+)</name>
        <dbReference type="ChEBI" id="CHEBI:29105"/>
        <note>catalytic</note>
    </ligand>
</feature>
<comment type="subcellular location">
    <subcellularLocation>
        <location evidence="1 13">Secreted</location>
    </subcellularLocation>
</comment>
<evidence type="ECO:0000256" key="12">
    <source>
        <dbReference type="PIRSR" id="PIRSR601842-2"/>
    </source>
</evidence>
<name>A0A8H6S6S4_MYCCL</name>
<dbReference type="GO" id="GO:0008270">
    <property type="term" value="F:zinc ion binding"/>
    <property type="evidence" value="ECO:0007669"/>
    <property type="project" value="InterPro"/>
</dbReference>
<comment type="caution">
    <text evidence="15">The sequence shown here is derived from an EMBL/GenBank/DDBJ whole genome shotgun (WGS) entry which is preliminary data.</text>
</comment>
<dbReference type="Gene3D" id="1.10.390.10">
    <property type="entry name" value="Neutral Protease Domain 2"/>
    <property type="match status" value="1"/>
</dbReference>
<dbReference type="SUPFAM" id="SSF55486">
    <property type="entry name" value="Metalloproteases ('zincins'), catalytic domain"/>
    <property type="match status" value="1"/>
</dbReference>
<dbReference type="InterPro" id="IPR027268">
    <property type="entry name" value="Peptidase_M4/M1_CTD_sf"/>
</dbReference>
<gene>
    <name evidence="15" type="ORF">HMN09_01201700</name>
</gene>
<keyword evidence="8 12" id="KW-0862">Zinc</keyword>
<comment type="similarity">
    <text evidence="2 13">Belongs to the peptidase M36 family.</text>
</comment>
<keyword evidence="16" id="KW-1185">Reference proteome</keyword>
<dbReference type="CDD" id="cd09596">
    <property type="entry name" value="M36"/>
    <property type="match status" value="1"/>
</dbReference>
<evidence type="ECO:0000256" key="5">
    <source>
        <dbReference type="ARBA" id="ARBA00022723"/>
    </source>
</evidence>
<dbReference type="InterPro" id="IPR011096">
    <property type="entry name" value="FTP_domain"/>
</dbReference>
<feature type="active site" evidence="11">
    <location>
        <position position="611"/>
    </location>
</feature>
<organism evidence="15 16">
    <name type="scientific">Mycena chlorophos</name>
    <name type="common">Agaric fungus</name>
    <name type="synonym">Agaricus chlorophos</name>
    <dbReference type="NCBI Taxonomy" id="658473"/>
    <lineage>
        <taxon>Eukaryota</taxon>
        <taxon>Fungi</taxon>
        <taxon>Dikarya</taxon>
        <taxon>Basidiomycota</taxon>
        <taxon>Agaricomycotina</taxon>
        <taxon>Agaricomycetes</taxon>
        <taxon>Agaricomycetidae</taxon>
        <taxon>Agaricales</taxon>
        <taxon>Marasmiineae</taxon>
        <taxon>Mycenaceae</taxon>
        <taxon>Mycena</taxon>
    </lineage>
</organism>
<proteinExistence type="inferred from homology"/>
<feature type="domain" description="FTP" evidence="14">
    <location>
        <begin position="133"/>
        <end position="178"/>
    </location>
</feature>
<evidence type="ECO:0000256" key="4">
    <source>
        <dbReference type="ARBA" id="ARBA00022670"/>
    </source>
</evidence>
<evidence type="ECO:0000259" key="14">
    <source>
        <dbReference type="Pfam" id="PF07504"/>
    </source>
</evidence>
<keyword evidence="10 13" id="KW-0865">Zymogen</keyword>
<evidence type="ECO:0000256" key="1">
    <source>
        <dbReference type="ARBA" id="ARBA00004613"/>
    </source>
</evidence>
<keyword evidence="9 13" id="KW-0482">Metalloprotease</keyword>
<evidence type="ECO:0000256" key="9">
    <source>
        <dbReference type="ARBA" id="ARBA00023049"/>
    </source>
</evidence>
<dbReference type="EC" id="3.4.24.-" evidence="13"/>
<accession>A0A8H6S6S4</accession>
<evidence type="ECO:0000313" key="16">
    <source>
        <dbReference type="Proteomes" id="UP000613580"/>
    </source>
</evidence>
<evidence type="ECO:0000256" key="10">
    <source>
        <dbReference type="ARBA" id="ARBA00023145"/>
    </source>
</evidence>
<dbReference type="InterPro" id="IPR001842">
    <property type="entry name" value="Peptidase_M36"/>
</dbReference>
<dbReference type="GO" id="GO:0005615">
    <property type="term" value="C:extracellular space"/>
    <property type="evidence" value="ECO:0007669"/>
    <property type="project" value="InterPro"/>
</dbReference>
<evidence type="ECO:0000256" key="2">
    <source>
        <dbReference type="ARBA" id="ARBA00006006"/>
    </source>
</evidence>
<dbReference type="InterPro" id="IPR050371">
    <property type="entry name" value="Fungal_virulence_M36"/>
</dbReference>
<keyword evidence="5 12" id="KW-0479">Metal-binding</keyword>
<dbReference type="PANTHER" id="PTHR33478">
    <property type="entry name" value="EXTRACELLULAR METALLOPROTEINASE MEP"/>
    <property type="match status" value="1"/>
</dbReference>
<evidence type="ECO:0000313" key="15">
    <source>
        <dbReference type="EMBL" id="KAF7293235.1"/>
    </source>
</evidence>
<keyword evidence="3 13" id="KW-0964">Secreted</keyword>
<evidence type="ECO:0000256" key="11">
    <source>
        <dbReference type="PIRSR" id="PIRSR601842-1"/>
    </source>
</evidence>
<evidence type="ECO:0000256" key="3">
    <source>
        <dbReference type="ARBA" id="ARBA00022525"/>
    </source>
</evidence>
<evidence type="ECO:0000256" key="13">
    <source>
        <dbReference type="RuleBase" id="RU364017"/>
    </source>
</evidence>